<dbReference type="NCBIfam" id="TIGR04183">
    <property type="entry name" value="Por_Secre_tail"/>
    <property type="match status" value="1"/>
</dbReference>
<dbReference type="RefSeq" id="WP_387962621.1">
    <property type="nucleotide sequence ID" value="NZ_JBHSGP010000013.1"/>
</dbReference>
<keyword evidence="5" id="KW-1185">Reference proteome</keyword>
<protein>
    <submittedName>
        <fullName evidence="4">BNR-4 repeat-containing protein</fullName>
    </submittedName>
</protein>
<dbReference type="Gene3D" id="2.60.40.10">
    <property type="entry name" value="Immunoglobulins"/>
    <property type="match status" value="1"/>
</dbReference>
<dbReference type="Pfam" id="PF15892">
    <property type="entry name" value="BNR_4"/>
    <property type="match status" value="1"/>
</dbReference>
<comment type="caution">
    <text evidence="4">The sequence shown here is derived from an EMBL/GenBank/DDBJ whole genome shotgun (WGS) entry which is preliminary data.</text>
</comment>
<dbReference type="EMBL" id="JBHSGP010000013">
    <property type="protein sequence ID" value="MFC4722262.1"/>
    <property type="molecule type" value="Genomic_DNA"/>
</dbReference>
<accession>A0ABV9N208</accession>
<feature type="domain" description="Endo-acting ulvan lyase beta-trefoil" evidence="3">
    <location>
        <begin position="599"/>
        <end position="727"/>
    </location>
</feature>
<evidence type="ECO:0000259" key="2">
    <source>
        <dbReference type="Pfam" id="PF18962"/>
    </source>
</evidence>
<dbReference type="Gene3D" id="2.80.10.50">
    <property type="match status" value="1"/>
</dbReference>
<evidence type="ECO:0000313" key="5">
    <source>
        <dbReference type="Proteomes" id="UP001595953"/>
    </source>
</evidence>
<sequence>MKKKYLELLRVKHVCFLFALCFVQLHYAQVVLESEIKITDFGLHFDGTQVSSNAANTGENAPYDYFFGRNISAHGDCIATYNEYVFMTWYKGGKAERNVMLTRYNTITGTMATIEFPHRHTGYQNKWWIGESHNTIAVGVSPLNGTIHLLYDMHSYSNTRPSDGSLSDDYFRYSFSVANAAALPDVDFTLDKFVQNSTGGYKHLSLNGGEDYNNFSALTYPKFFLNSSGDLFMYMREGGNNNGAYKFSKYEASTSIWSSFTHFNVLNAKNQSGITYNWGLYGDIKYVNGKMRIGFQKRSSNNSDKYEYQNGVYYAYSDDQNGFTGWKNHQGQGFSLPLYDAEFIKVMEPGDYVQGTDVNSINIVQDFDWTVTENEDVHIISRVKDNQFNVTKYLHTYKPAGAPDFITSEDFAGAEAIYTAGDDVFIIGLVNGRVKVQKTEGGTNNFTTVYQATSGRTFDHGQVYIDNGKLYYYLMENGSGNALPLYLQVIDLGIILDPFRVSLSSPFDGETYNVGDTVSISADAVDENGSISKVEFLVNGSYFGEDSTEPYSVDWTPTSEGAYTIQAVAYNVSNETVNSTEITVNATIFDPNDLTGEVYRLKNVATGKYLKSSTTNTDVYESDYVQGDNALNWTFVNTTFEGTEYYNIDSEVRGILRGAGSGAGNAIFSTTKVSPSNDVDKIWTAYYTATDQTFRFGVKDSNSYLYHQDDGQFYNLPADITDARSKWKVELASSAPLSIDDKELASYAVKVYPNPANGNFNIVLDGFYKAEIVINDMLGKVIYKNTMYSNRMEVQNNNRFKSGIYLIKVVDEYQRVYHKKLVIR</sequence>
<feature type="domain" description="Secretion system C-terminal sorting" evidence="2">
    <location>
        <begin position="751"/>
        <end position="823"/>
    </location>
</feature>
<gene>
    <name evidence="4" type="ORF">ACFO5O_08010</name>
</gene>
<dbReference type="Pfam" id="PF24208">
    <property type="entry name" value="Beta-tre_PLH30"/>
    <property type="match status" value="1"/>
</dbReference>
<dbReference type="InterPro" id="IPR026444">
    <property type="entry name" value="Secre_tail"/>
</dbReference>
<name>A0ABV9N208_9FLAO</name>
<dbReference type="Proteomes" id="UP001595953">
    <property type="component" value="Unassembled WGS sequence"/>
</dbReference>
<keyword evidence="1" id="KW-0732">Signal</keyword>
<evidence type="ECO:0000313" key="4">
    <source>
        <dbReference type="EMBL" id="MFC4722262.1"/>
    </source>
</evidence>
<dbReference type="Pfam" id="PF18962">
    <property type="entry name" value="Por_Secre_tail"/>
    <property type="match status" value="1"/>
</dbReference>
<dbReference type="Pfam" id="PF17957">
    <property type="entry name" value="Big_7"/>
    <property type="match status" value="1"/>
</dbReference>
<dbReference type="InterPro" id="IPR013783">
    <property type="entry name" value="Ig-like_fold"/>
</dbReference>
<dbReference type="InterPro" id="IPR057036">
    <property type="entry name" value="Beta-tre_PLH30"/>
</dbReference>
<reference evidence="5" key="1">
    <citation type="journal article" date="2019" name="Int. J. Syst. Evol. Microbiol.">
        <title>The Global Catalogue of Microorganisms (GCM) 10K type strain sequencing project: providing services to taxonomists for standard genome sequencing and annotation.</title>
        <authorList>
            <consortium name="The Broad Institute Genomics Platform"/>
            <consortium name="The Broad Institute Genome Sequencing Center for Infectious Disease"/>
            <person name="Wu L."/>
            <person name="Ma J."/>
        </authorList>
    </citation>
    <scope>NUCLEOTIDE SEQUENCE [LARGE SCALE GENOMIC DNA]</scope>
    <source>
        <strain evidence="5">CCUG 63682</strain>
    </source>
</reference>
<evidence type="ECO:0000259" key="3">
    <source>
        <dbReference type="Pfam" id="PF24208"/>
    </source>
</evidence>
<proteinExistence type="predicted"/>
<evidence type="ECO:0000256" key="1">
    <source>
        <dbReference type="ARBA" id="ARBA00022729"/>
    </source>
</evidence>
<organism evidence="4 5">
    <name type="scientific">Geojedonia litorea</name>
    <dbReference type="NCBI Taxonomy" id="1268269"/>
    <lineage>
        <taxon>Bacteria</taxon>
        <taxon>Pseudomonadati</taxon>
        <taxon>Bacteroidota</taxon>
        <taxon>Flavobacteriia</taxon>
        <taxon>Flavobacteriales</taxon>
        <taxon>Flavobacteriaceae</taxon>
        <taxon>Geojedonia</taxon>
    </lineage>
</organism>